<feature type="compositionally biased region" description="Basic residues" evidence="1">
    <location>
        <begin position="68"/>
        <end position="83"/>
    </location>
</feature>
<dbReference type="Proteomes" id="UP000838412">
    <property type="component" value="Chromosome 16"/>
</dbReference>
<keyword evidence="3" id="KW-1185">Reference proteome</keyword>
<name>A0A8K0EF71_BRALA</name>
<dbReference type="EMBL" id="OV696701">
    <property type="protein sequence ID" value="CAH1248633.1"/>
    <property type="molecule type" value="Genomic_DNA"/>
</dbReference>
<reference evidence="2" key="1">
    <citation type="submission" date="2022-01" db="EMBL/GenBank/DDBJ databases">
        <authorList>
            <person name="Braso-Vives M."/>
        </authorList>
    </citation>
    <scope>NUCLEOTIDE SEQUENCE</scope>
</reference>
<protein>
    <submittedName>
        <fullName evidence="2">Hypp8328 protein</fullName>
    </submittedName>
</protein>
<proteinExistence type="predicted"/>
<evidence type="ECO:0000256" key="1">
    <source>
        <dbReference type="SAM" id="MobiDB-lite"/>
    </source>
</evidence>
<gene>
    <name evidence="2" type="primary">Hypp8328</name>
    <name evidence="2" type="ORF">BLAG_LOCUS9952</name>
</gene>
<organism evidence="2 3">
    <name type="scientific">Branchiostoma lanceolatum</name>
    <name type="common">Common lancelet</name>
    <name type="synonym">Amphioxus lanceolatum</name>
    <dbReference type="NCBI Taxonomy" id="7740"/>
    <lineage>
        <taxon>Eukaryota</taxon>
        <taxon>Metazoa</taxon>
        <taxon>Chordata</taxon>
        <taxon>Cephalochordata</taxon>
        <taxon>Leptocardii</taxon>
        <taxon>Amphioxiformes</taxon>
        <taxon>Branchiostomatidae</taxon>
        <taxon>Branchiostoma</taxon>
    </lineage>
</organism>
<dbReference type="AlphaFoldDB" id="A0A8K0EF71"/>
<dbReference type="OrthoDB" id="3341102at2759"/>
<accession>A0A8K0EF71</accession>
<evidence type="ECO:0000313" key="2">
    <source>
        <dbReference type="EMBL" id="CAH1248633.1"/>
    </source>
</evidence>
<feature type="region of interest" description="Disordered" evidence="1">
    <location>
        <begin position="61"/>
        <end position="96"/>
    </location>
</feature>
<evidence type="ECO:0000313" key="3">
    <source>
        <dbReference type="Proteomes" id="UP000838412"/>
    </source>
</evidence>
<sequence>MLLMSRYEAEVHHTVGLGTGMYGTTEVRVTDIGVTNSILDPITPASCTTIQSALLTITQHPCPERNKHPGPRITKHPGPKTTKHPAQGPLSQHNPCQPQTVYMQHSAASPDITQPLYHHPGRPTISGGFHATSPAEEEARAMGEPVREPCGLHGQLYMQNLRCAGGGVVNRIMAMGAARGLVMEKDRSLLAEYGGGGWVQKSVRKIPDDFEKTQDKFEERIEEVVCQHDIPEEMILNLDQTGVNIVPVGTWTLKEEGSKHVPITSLEDKRQITVLLTTTLSGKLFPSQVLYHGKTDACHPTFQFLEEWDIFYTESYCPTVPNILRYADRLLIPYMESQ</sequence>